<accession>A0ABP4XP01</accession>
<keyword evidence="6" id="KW-1185">Reference proteome</keyword>
<evidence type="ECO:0000259" key="4">
    <source>
        <dbReference type="Pfam" id="PF03816"/>
    </source>
</evidence>
<dbReference type="NCBIfam" id="TIGR00350">
    <property type="entry name" value="lytR_cpsA_psr"/>
    <property type="match status" value="1"/>
</dbReference>
<evidence type="ECO:0000256" key="2">
    <source>
        <dbReference type="SAM" id="MobiDB-lite"/>
    </source>
</evidence>
<dbReference type="Proteomes" id="UP001500218">
    <property type="component" value="Unassembled WGS sequence"/>
</dbReference>
<keyword evidence="3" id="KW-1133">Transmembrane helix</keyword>
<feature type="transmembrane region" description="Helical" evidence="3">
    <location>
        <begin position="34"/>
        <end position="54"/>
    </location>
</feature>
<dbReference type="InterPro" id="IPR050922">
    <property type="entry name" value="LytR/CpsA/Psr_CW_biosynth"/>
</dbReference>
<reference evidence="6" key="1">
    <citation type="journal article" date="2019" name="Int. J. Syst. Evol. Microbiol.">
        <title>The Global Catalogue of Microorganisms (GCM) 10K type strain sequencing project: providing services to taxonomists for standard genome sequencing and annotation.</title>
        <authorList>
            <consortium name="The Broad Institute Genomics Platform"/>
            <consortium name="The Broad Institute Genome Sequencing Center for Infectious Disease"/>
            <person name="Wu L."/>
            <person name="Ma J."/>
        </authorList>
    </citation>
    <scope>NUCLEOTIDE SEQUENCE [LARGE SCALE GENOMIC DNA]</scope>
    <source>
        <strain evidence="6">JCM 13250</strain>
    </source>
</reference>
<evidence type="ECO:0000256" key="1">
    <source>
        <dbReference type="ARBA" id="ARBA00006068"/>
    </source>
</evidence>
<proteinExistence type="inferred from homology"/>
<dbReference type="PANTHER" id="PTHR33392">
    <property type="entry name" value="POLYISOPRENYL-TEICHOIC ACID--PEPTIDOGLYCAN TEICHOIC ACID TRANSFERASE TAGU"/>
    <property type="match status" value="1"/>
</dbReference>
<evidence type="ECO:0000313" key="5">
    <source>
        <dbReference type="EMBL" id="GAA1786275.1"/>
    </source>
</evidence>
<comment type="similarity">
    <text evidence="1">Belongs to the LytR/CpsA/Psr (LCP) family.</text>
</comment>
<dbReference type="InterPro" id="IPR004474">
    <property type="entry name" value="LytR_CpsA_psr"/>
</dbReference>
<comment type="caution">
    <text evidence="5">The sequence shown here is derived from an EMBL/GenBank/DDBJ whole genome shotgun (WGS) entry which is preliminary data.</text>
</comment>
<evidence type="ECO:0000313" key="6">
    <source>
        <dbReference type="Proteomes" id="UP001500218"/>
    </source>
</evidence>
<dbReference type="PANTHER" id="PTHR33392:SF6">
    <property type="entry name" value="POLYISOPRENYL-TEICHOIC ACID--PEPTIDOGLYCAN TEICHOIC ACID TRANSFERASE TAGU"/>
    <property type="match status" value="1"/>
</dbReference>
<dbReference type="EMBL" id="BAAALT010000009">
    <property type="protein sequence ID" value="GAA1786275.1"/>
    <property type="molecule type" value="Genomic_DNA"/>
</dbReference>
<protein>
    <recommendedName>
        <fullName evidence="4">Cell envelope-related transcriptional attenuator domain-containing protein</fullName>
    </recommendedName>
</protein>
<organism evidence="5 6">
    <name type="scientific">Luedemannella flava</name>
    <dbReference type="NCBI Taxonomy" id="349316"/>
    <lineage>
        <taxon>Bacteria</taxon>
        <taxon>Bacillati</taxon>
        <taxon>Actinomycetota</taxon>
        <taxon>Actinomycetes</taxon>
        <taxon>Micromonosporales</taxon>
        <taxon>Micromonosporaceae</taxon>
        <taxon>Luedemannella</taxon>
    </lineage>
</organism>
<feature type="region of interest" description="Disordered" evidence="2">
    <location>
        <begin position="1"/>
        <end position="27"/>
    </location>
</feature>
<dbReference type="Pfam" id="PF03816">
    <property type="entry name" value="LytR_cpsA_psr"/>
    <property type="match status" value="1"/>
</dbReference>
<sequence length="360" mass="39041">MPVPSAGPDEPADAGDPSSAAHPRAHRRRGRARTVLLIVALVLLVTAALGFVAARVTMSAYDRAVARDVLLDPDARATTPGAAVRGPLNFLLLGSDRRKSNPDMGQRSDTIIIAHITRDLDHAYLLSIPRDLLVEIPAQPDIGFPGAYTKINAAYGYGRSARGGARLVARTLTRLTGVRFDGAAVIDFSGLRSAVTVLGGVRMCVDVRTVSIHTGAVFEKGCRRMNSAQVLDYLRQRDSLPDGDFGRQRHQQQFIKAIAAEARRQSLLVHPIKLDRLIRSVAASLVVDIGAVSLPDLLLALRGIDDRSLTGIRLPAYDDMIDNISYVVAERPRAHDLFDAVRTDTLAAWAAANRSWVNRI</sequence>
<dbReference type="Gene3D" id="3.40.630.190">
    <property type="entry name" value="LCP protein"/>
    <property type="match status" value="1"/>
</dbReference>
<keyword evidence="3" id="KW-0812">Transmembrane</keyword>
<gene>
    <name evidence="5" type="ORF">GCM10009682_05450</name>
</gene>
<evidence type="ECO:0000256" key="3">
    <source>
        <dbReference type="SAM" id="Phobius"/>
    </source>
</evidence>
<keyword evidence="3" id="KW-0472">Membrane</keyword>
<feature type="domain" description="Cell envelope-related transcriptional attenuator" evidence="4">
    <location>
        <begin position="107"/>
        <end position="262"/>
    </location>
</feature>
<dbReference type="RefSeq" id="WP_344125826.1">
    <property type="nucleotide sequence ID" value="NZ_BAAALT010000009.1"/>
</dbReference>
<name>A0ABP4XP01_9ACTN</name>